<accession>A0A1N6MXG4</accession>
<evidence type="ECO:0000313" key="2">
    <source>
        <dbReference type="Proteomes" id="UP000196435"/>
    </source>
</evidence>
<dbReference type="EMBL" id="FTLG01000178">
    <property type="protein sequence ID" value="SIP73573.1"/>
    <property type="molecule type" value="Genomic_DNA"/>
</dbReference>
<proteinExistence type="predicted"/>
<name>A0A1N6MXG4_9GAMM</name>
<organism evidence="1 2">
    <name type="scientific">Xenorhabdus innexi</name>
    <dbReference type="NCBI Taxonomy" id="290109"/>
    <lineage>
        <taxon>Bacteria</taxon>
        <taxon>Pseudomonadati</taxon>
        <taxon>Pseudomonadota</taxon>
        <taxon>Gammaproteobacteria</taxon>
        <taxon>Enterobacterales</taxon>
        <taxon>Morganellaceae</taxon>
        <taxon>Xenorhabdus</taxon>
    </lineage>
</organism>
<reference evidence="2" key="1">
    <citation type="submission" date="2016-12" db="EMBL/GenBank/DDBJ databases">
        <authorList>
            <person name="Gaudriault S."/>
        </authorList>
    </citation>
    <scope>NUCLEOTIDE SEQUENCE [LARGE SCALE GENOMIC DNA]</scope>
    <source>
        <strain evidence="2">HGB1681 (deposited as PTA-6826 in the American Type Culture Collection)</strain>
    </source>
</reference>
<dbReference type="Proteomes" id="UP000196435">
    <property type="component" value="Unassembled WGS sequence"/>
</dbReference>
<gene>
    <name evidence="1" type="ORF">XIS1_370005</name>
</gene>
<evidence type="ECO:0000313" key="1">
    <source>
        <dbReference type="EMBL" id="SIP73573.1"/>
    </source>
</evidence>
<protein>
    <submittedName>
        <fullName evidence="1">Uncharacterized protein</fullName>
    </submittedName>
</protein>
<sequence length="27" mass="3147">MSRLDYKFEQNKIPAFALFLLALMTAN</sequence>
<dbReference type="AlphaFoldDB" id="A0A1N6MXG4"/>